<proteinExistence type="predicted"/>
<dbReference type="EMBL" id="GL766426">
    <property type="protein sequence ID" value="EFZ15323.1"/>
    <property type="molecule type" value="Genomic_DNA"/>
</dbReference>
<dbReference type="HOGENOM" id="CLU_1442765_0_0_1"/>
<gene>
    <name evidence="1" type="ORF">SINV_10775</name>
</gene>
<feature type="non-terminal residue" evidence="1">
    <location>
        <position position="188"/>
    </location>
</feature>
<sequence>MSLSDNTELHEWYYGTGVLNCAVVGPRETKRTPSGLFHFKPSPPDLEIPGVRELRLASCVSRPTKLLSEVGPISRHHGKKDIRNQRRSTVTFLPLKDARNMISEIDGTKHNRVKEFINASTHAMKNIHPAEEHTLLEAILCTQFKDKAMTDFQTREIHNFDQLKRELKQEYLRKQSTAHVQIEFNLLK</sequence>
<dbReference type="AlphaFoldDB" id="E9IVT0"/>
<accession>E9IVT0</accession>
<organism>
    <name type="scientific">Solenopsis invicta</name>
    <name type="common">Red imported fire ant</name>
    <name type="synonym">Solenopsis wagneri</name>
    <dbReference type="NCBI Taxonomy" id="13686"/>
    <lineage>
        <taxon>Eukaryota</taxon>
        <taxon>Metazoa</taxon>
        <taxon>Ecdysozoa</taxon>
        <taxon>Arthropoda</taxon>
        <taxon>Hexapoda</taxon>
        <taxon>Insecta</taxon>
        <taxon>Pterygota</taxon>
        <taxon>Neoptera</taxon>
        <taxon>Endopterygota</taxon>
        <taxon>Hymenoptera</taxon>
        <taxon>Apocrita</taxon>
        <taxon>Aculeata</taxon>
        <taxon>Formicoidea</taxon>
        <taxon>Formicidae</taxon>
        <taxon>Myrmicinae</taxon>
        <taxon>Solenopsis</taxon>
    </lineage>
</organism>
<protein>
    <submittedName>
        <fullName evidence="1">Uncharacterized protein</fullName>
    </submittedName>
</protein>
<name>E9IVT0_SOLIN</name>
<evidence type="ECO:0000313" key="1">
    <source>
        <dbReference type="EMBL" id="EFZ15323.1"/>
    </source>
</evidence>
<reference evidence="1" key="1">
    <citation type="journal article" date="2011" name="Proc. Natl. Acad. Sci. U.S.A.">
        <title>The genome of the fire ant Solenopsis invicta.</title>
        <authorList>
            <person name="Wurm Y."/>
            <person name="Wang J."/>
            <person name="Riba-Grognuz O."/>
            <person name="Corona M."/>
            <person name="Nygaard S."/>
            <person name="Hunt B.G."/>
            <person name="Ingram K.K."/>
            <person name="Falquet L."/>
            <person name="Nipitwattanaphon M."/>
            <person name="Gotzek D."/>
            <person name="Dijkstra M.B."/>
            <person name="Oettler J."/>
            <person name="Comtesse F."/>
            <person name="Shih C.J."/>
            <person name="Wu W.J."/>
            <person name="Yang C.C."/>
            <person name="Thomas J."/>
            <person name="Beaudoing E."/>
            <person name="Pradervand S."/>
            <person name="Flegel V."/>
            <person name="Cook E.D."/>
            <person name="Fabbretti R."/>
            <person name="Stockinger H."/>
            <person name="Long L."/>
            <person name="Farmerie W.G."/>
            <person name="Oakey J."/>
            <person name="Boomsma J.J."/>
            <person name="Pamilo P."/>
            <person name="Yi S.V."/>
            <person name="Heinze J."/>
            <person name="Goodisman M.A."/>
            <person name="Farinelli L."/>
            <person name="Harshman K."/>
            <person name="Hulo N."/>
            <person name="Cerutti L."/>
            <person name="Xenarios I."/>
            <person name="Shoemaker D."/>
            <person name="Keller L."/>
        </authorList>
    </citation>
    <scope>NUCLEOTIDE SEQUENCE [LARGE SCALE GENOMIC DNA]</scope>
</reference>